<evidence type="ECO:0000259" key="3">
    <source>
        <dbReference type="Pfam" id="PF12804"/>
    </source>
</evidence>
<dbReference type="Proteomes" id="UP000034006">
    <property type="component" value="Unassembled WGS sequence"/>
</dbReference>
<name>A0A0G1HZA3_9BACT</name>
<comment type="caution">
    <text evidence="4">The sequence shown here is derived from an EMBL/GenBank/DDBJ whole genome shotgun (WGS) entry which is preliminary data.</text>
</comment>
<dbReference type="InterPro" id="IPR029044">
    <property type="entry name" value="Nucleotide-diphossugar_trans"/>
</dbReference>
<dbReference type="EMBL" id="LCIH01000001">
    <property type="protein sequence ID" value="KKT52491.1"/>
    <property type="molecule type" value="Genomic_DNA"/>
</dbReference>
<proteinExistence type="predicted"/>
<dbReference type="SUPFAM" id="SSF56112">
    <property type="entry name" value="Protein kinase-like (PK-like)"/>
    <property type="match status" value="1"/>
</dbReference>
<dbReference type="STRING" id="1618387.UW44_C0001G0043"/>
<reference evidence="4 5" key="1">
    <citation type="journal article" date="2015" name="Nature">
        <title>rRNA introns, odd ribosomes, and small enigmatic genomes across a large radiation of phyla.</title>
        <authorList>
            <person name="Brown C.T."/>
            <person name="Hug L.A."/>
            <person name="Thomas B.C."/>
            <person name="Sharon I."/>
            <person name="Castelle C.J."/>
            <person name="Singh A."/>
            <person name="Wilkins M.J."/>
            <person name="Williams K.H."/>
            <person name="Banfield J.F."/>
        </authorList>
    </citation>
    <scope>NUCLEOTIDE SEQUENCE [LARGE SCALE GENOMIC DNA]</scope>
</reference>
<dbReference type="GO" id="GO:0016779">
    <property type="term" value="F:nucleotidyltransferase activity"/>
    <property type="evidence" value="ECO:0007669"/>
    <property type="project" value="UniProtKB-KW"/>
</dbReference>
<evidence type="ECO:0000313" key="4">
    <source>
        <dbReference type="EMBL" id="KKT52491.1"/>
    </source>
</evidence>
<protein>
    <recommendedName>
        <fullName evidence="3">MobA-like NTP transferase domain-containing protein</fullName>
    </recommendedName>
</protein>
<dbReference type="PANTHER" id="PTHR43584:SF8">
    <property type="entry name" value="N-ACETYLMURAMATE ALPHA-1-PHOSPHATE URIDYLYLTRANSFERASE"/>
    <property type="match status" value="1"/>
</dbReference>
<feature type="domain" description="MobA-like NTP transferase" evidence="3">
    <location>
        <begin position="6"/>
        <end position="110"/>
    </location>
</feature>
<dbReference type="Gene3D" id="3.90.550.10">
    <property type="entry name" value="Spore Coat Polysaccharide Biosynthesis Protein SpsA, Chain A"/>
    <property type="match status" value="1"/>
</dbReference>
<evidence type="ECO:0000313" key="5">
    <source>
        <dbReference type="Proteomes" id="UP000034006"/>
    </source>
</evidence>
<evidence type="ECO:0000256" key="1">
    <source>
        <dbReference type="ARBA" id="ARBA00022679"/>
    </source>
</evidence>
<dbReference type="InterPro" id="IPR025877">
    <property type="entry name" value="MobA-like_NTP_Trfase"/>
</dbReference>
<keyword evidence="2" id="KW-0548">Nucleotidyltransferase</keyword>
<sequence>MDYKVCILAAGAGTRMGKLSDGINKAILPVNSKAVISHIIEKFPSNIEIVIAVGHKKETVIDYVKLAYPERTFVFVEIDKYIGPGTGPGYSLLQCRSQLQCPFVFFASDTIVLEDVPVPDHNWFGIAPVKETEPYCTVQIKNNLVFQLDDKTKNDNKFAFIGLAGVRDSEIFFKSLESNKVSTGGEIQVSNGFNSLIEQELVPIGFTWFDTGTEESYSETNKNFTGSSKFDFGKESEFIYFVNGMVIKFFADEKIANNRYERATKNLLGLCPRIEGCRGNFYSYKKLTGQTLYDVLNNHTVKNFLNWAKINLWKNIETTSGEKRLFKKACKDFYYKKTVRRLKKFYEKTGIEDGDTIINGILVPPLKDLMDKVDWKHITDGVPSNFHGDLQFDNILVTRDPVSNLEKFVLLDWRQDFGGLTNMGDLYYDLAKLYGGTTLSYQLIKQGMFNFDTSGSSVYYNFYLKNDLLEAKEEFEAFIIKNHFDLNKIKIITALIFLNMSPLHNDPFDLMLYHLGKSQLYRLLNNKQ</sequence>
<dbReference type="AlphaFoldDB" id="A0A0G1HZA3"/>
<gene>
    <name evidence="4" type="ORF">UW44_C0001G0043</name>
</gene>
<dbReference type="InterPro" id="IPR011009">
    <property type="entry name" value="Kinase-like_dom_sf"/>
</dbReference>
<dbReference type="SUPFAM" id="SSF53448">
    <property type="entry name" value="Nucleotide-diphospho-sugar transferases"/>
    <property type="match status" value="1"/>
</dbReference>
<dbReference type="InterPro" id="IPR050065">
    <property type="entry name" value="GlmU-like"/>
</dbReference>
<dbReference type="Pfam" id="PF12804">
    <property type="entry name" value="NTP_transf_3"/>
    <property type="match status" value="1"/>
</dbReference>
<dbReference type="PANTHER" id="PTHR43584">
    <property type="entry name" value="NUCLEOTIDYL TRANSFERASE"/>
    <property type="match status" value="1"/>
</dbReference>
<organism evidence="4 5">
    <name type="scientific">Candidatus Collierbacteria bacterium GW2011_GWB2_44_22</name>
    <dbReference type="NCBI Taxonomy" id="1618387"/>
    <lineage>
        <taxon>Bacteria</taxon>
        <taxon>Candidatus Collieribacteriota</taxon>
    </lineage>
</organism>
<keyword evidence="1" id="KW-0808">Transferase</keyword>
<evidence type="ECO:0000256" key="2">
    <source>
        <dbReference type="ARBA" id="ARBA00022695"/>
    </source>
</evidence>
<accession>A0A0G1HZA3</accession>